<keyword evidence="7" id="KW-0862">Zinc</keyword>
<evidence type="ECO:0000256" key="8">
    <source>
        <dbReference type="ARBA" id="ARBA00022840"/>
    </source>
</evidence>
<dbReference type="InterPro" id="IPR008921">
    <property type="entry name" value="DNA_pol3_clamp-load_cplx_C"/>
</dbReference>
<dbReference type="Gene3D" id="3.40.50.300">
    <property type="entry name" value="P-loop containing nucleotide triphosphate hydrolases"/>
    <property type="match status" value="1"/>
</dbReference>
<evidence type="ECO:0000313" key="15">
    <source>
        <dbReference type="Proteomes" id="UP000230154"/>
    </source>
</evidence>
<dbReference type="SUPFAM" id="SSF48019">
    <property type="entry name" value="post-AAA+ oligomerization domain-like"/>
    <property type="match status" value="1"/>
</dbReference>
<dbReference type="InterPro" id="IPR003593">
    <property type="entry name" value="AAA+_ATPase"/>
</dbReference>
<dbReference type="Pfam" id="PF12169">
    <property type="entry name" value="DNA_pol3_gamma3"/>
    <property type="match status" value="1"/>
</dbReference>
<dbReference type="InterPro" id="IPR027417">
    <property type="entry name" value="P-loop_NTPase"/>
</dbReference>
<gene>
    <name evidence="11" type="primary">dnaX</name>
    <name evidence="14" type="ORF">COU35_02895</name>
</gene>
<dbReference type="EC" id="2.7.7.7" evidence="11"/>
<keyword evidence="3 11" id="KW-0548">Nucleotidyltransferase</keyword>
<evidence type="ECO:0000259" key="13">
    <source>
        <dbReference type="SMART" id="SM00382"/>
    </source>
</evidence>
<comment type="subunit">
    <text evidence="11">DNA polymerase III contains a core (composed of alpha, epsilon and theta chains) that associates with a tau subunit. This core dimerizes to form the POLIII' complex. PolIII' associates with the gamma complex (composed of gamma, delta, delta', psi and chi chains) and with the beta chain to form the complete DNA polymerase III complex.</text>
</comment>
<keyword evidence="8 11" id="KW-0067">ATP-binding</keyword>
<feature type="compositionally biased region" description="Basic and acidic residues" evidence="12">
    <location>
        <begin position="364"/>
        <end position="379"/>
    </location>
</feature>
<evidence type="ECO:0000256" key="10">
    <source>
        <dbReference type="ARBA" id="ARBA00049244"/>
    </source>
</evidence>
<keyword evidence="9 11" id="KW-0239">DNA-directed DNA polymerase</keyword>
<keyword evidence="2 11" id="KW-0808">Transferase</keyword>
<evidence type="ECO:0000256" key="6">
    <source>
        <dbReference type="ARBA" id="ARBA00022741"/>
    </source>
</evidence>
<dbReference type="InterPro" id="IPR022754">
    <property type="entry name" value="DNA_pol_III_gamma-3"/>
</dbReference>
<sequence length="518" mass="56723">MALYHTHRPQTFDSIIGQHHIIHTIQNQVIGGHPAHAYLFSGPRGIGKTTTARVLAKAVNCVNKNDTEANPCNNCVSCNEINAGMSIDVIEIDAASHTGVDNVRENIIDNAKFKPATSRYKVFIIDEVHMLSLSAFNALLKILEEPPGHVLFILATTELHKLPQTIQSRCQRFAFSRVSEATIIDTLRGIAKAENVAVDDSVLKRVAGKSEGCVRDAVSLLEQLIAAAGGAVTDESVSMVLPPSTSEEVTALLQSLFQKNAAACLSLIQRVSTEGIDIAIFCDEAITMLRTLLIYAYQKNISSEHDPRTIDWIESTQGSVSPIELVRLADMLSSRRGQVGTAPLAQLPLELLVIEWCDSQEARNEKENQGEEMLHRKPPIEAVEPRPTGAKASSPHPTILDQKNTGHSISSFSEADVRKAFDAAILAIEKESPSLVYILKSCRVEQVNNTSITVAVLSEFHRDRLADKRCKKQLQESFSDSLGTPGIELDFVVEKSEREVERINEITHLAAAFGGEVL</sequence>
<keyword evidence="6 11" id="KW-0547">Nucleotide-binding</keyword>
<dbReference type="GO" id="GO:0046872">
    <property type="term" value="F:metal ion binding"/>
    <property type="evidence" value="ECO:0007669"/>
    <property type="project" value="UniProtKB-KW"/>
</dbReference>
<dbReference type="PANTHER" id="PTHR11669:SF0">
    <property type="entry name" value="PROTEIN STICHEL-LIKE 2"/>
    <property type="match status" value="1"/>
</dbReference>
<dbReference type="GO" id="GO:0009360">
    <property type="term" value="C:DNA polymerase III complex"/>
    <property type="evidence" value="ECO:0007669"/>
    <property type="project" value="InterPro"/>
</dbReference>
<dbReference type="GO" id="GO:0005524">
    <property type="term" value="F:ATP binding"/>
    <property type="evidence" value="ECO:0007669"/>
    <property type="project" value="UniProtKB-KW"/>
</dbReference>
<evidence type="ECO:0000256" key="2">
    <source>
        <dbReference type="ARBA" id="ARBA00022679"/>
    </source>
</evidence>
<dbReference type="NCBIfam" id="NF004046">
    <property type="entry name" value="PRK05563.1"/>
    <property type="match status" value="1"/>
</dbReference>
<dbReference type="GO" id="GO:0003677">
    <property type="term" value="F:DNA binding"/>
    <property type="evidence" value="ECO:0007669"/>
    <property type="project" value="InterPro"/>
</dbReference>
<comment type="catalytic activity">
    <reaction evidence="10 11">
        <text>DNA(n) + a 2'-deoxyribonucleoside 5'-triphosphate = DNA(n+1) + diphosphate</text>
        <dbReference type="Rhea" id="RHEA:22508"/>
        <dbReference type="Rhea" id="RHEA-COMP:17339"/>
        <dbReference type="Rhea" id="RHEA-COMP:17340"/>
        <dbReference type="ChEBI" id="CHEBI:33019"/>
        <dbReference type="ChEBI" id="CHEBI:61560"/>
        <dbReference type="ChEBI" id="CHEBI:173112"/>
        <dbReference type="EC" id="2.7.7.7"/>
    </reaction>
</comment>
<evidence type="ECO:0000256" key="12">
    <source>
        <dbReference type="SAM" id="MobiDB-lite"/>
    </source>
</evidence>
<proteinExistence type="inferred from homology"/>
<protein>
    <recommendedName>
        <fullName evidence="11">DNA polymerase III subunit gamma/tau</fullName>
        <ecNumber evidence="11">2.7.7.7</ecNumber>
    </recommendedName>
</protein>
<dbReference type="CDD" id="cd18137">
    <property type="entry name" value="HLD_clamp_pol_III_gamma_tau"/>
    <property type="match status" value="1"/>
</dbReference>
<evidence type="ECO:0000256" key="9">
    <source>
        <dbReference type="ARBA" id="ARBA00022932"/>
    </source>
</evidence>
<accession>A0A2H0TQE3</accession>
<dbReference type="InterPro" id="IPR045085">
    <property type="entry name" value="HLD_clamp_pol_III_gamma_tau"/>
</dbReference>
<dbReference type="PANTHER" id="PTHR11669">
    <property type="entry name" value="REPLICATION FACTOR C / DNA POLYMERASE III GAMMA-TAU SUBUNIT"/>
    <property type="match status" value="1"/>
</dbReference>
<dbReference type="SMART" id="SM00382">
    <property type="entry name" value="AAA"/>
    <property type="match status" value="1"/>
</dbReference>
<comment type="function">
    <text evidence="11">DNA polymerase III is a complex, multichain enzyme responsible for most of the replicative synthesis in bacteria. This DNA polymerase also exhibits 3' to 5' exonuclease activity.</text>
</comment>
<evidence type="ECO:0000256" key="1">
    <source>
        <dbReference type="ARBA" id="ARBA00006360"/>
    </source>
</evidence>
<evidence type="ECO:0000313" key="14">
    <source>
        <dbReference type="EMBL" id="PIR74371.1"/>
    </source>
</evidence>
<organism evidence="14 15">
    <name type="scientific">Candidatus Magasanikbacteria bacterium CG10_big_fil_rev_8_21_14_0_10_47_10</name>
    <dbReference type="NCBI Taxonomy" id="1974652"/>
    <lineage>
        <taxon>Bacteria</taxon>
        <taxon>Candidatus Magasanikiibacteriota</taxon>
    </lineage>
</organism>
<evidence type="ECO:0000256" key="7">
    <source>
        <dbReference type="ARBA" id="ARBA00022833"/>
    </source>
</evidence>
<comment type="caution">
    <text evidence="14">The sequence shown here is derived from an EMBL/GenBank/DDBJ whole genome shotgun (WGS) entry which is preliminary data.</text>
</comment>
<dbReference type="EMBL" id="PFCB01000022">
    <property type="protein sequence ID" value="PIR74371.1"/>
    <property type="molecule type" value="Genomic_DNA"/>
</dbReference>
<evidence type="ECO:0000256" key="5">
    <source>
        <dbReference type="ARBA" id="ARBA00022723"/>
    </source>
</evidence>
<evidence type="ECO:0000256" key="4">
    <source>
        <dbReference type="ARBA" id="ARBA00022705"/>
    </source>
</evidence>
<dbReference type="NCBIfam" id="TIGR02397">
    <property type="entry name" value="dnaX_nterm"/>
    <property type="match status" value="1"/>
</dbReference>
<name>A0A2H0TQE3_9BACT</name>
<dbReference type="Pfam" id="PF13177">
    <property type="entry name" value="DNA_pol3_delta2"/>
    <property type="match status" value="1"/>
</dbReference>
<dbReference type="SUPFAM" id="SSF52540">
    <property type="entry name" value="P-loop containing nucleoside triphosphate hydrolases"/>
    <property type="match status" value="1"/>
</dbReference>
<feature type="region of interest" description="Disordered" evidence="12">
    <location>
        <begin position="364"/>
        <end position="406"/>
    </location>
</feature>
<dbReference type="GO" id="GO:0006261">
    <property type="term" value="P:DNA-templated DNA replication"/>
    <property type="evidence" value="ECO:0007669"/>
    <property type="project" value="TreeGrafter"/>
</dbReference>
<keyword evidence="5" id="KW-0479">Metal-binding</keyword>
<evidence type="ECO:0000256" key="3">
    <source>
        <dbReference type="ARBA" id="ARBA00022695"/>
    </source>
</evidence>
<dbReference type="Gene3D" id="1.20.272.10">
    <property type="match status" value="1"/>
</dbReference>
<keyword evidence="4 11" id="KW-0235">DNA replication</keyword>
<dbReference type="GO" id="GO:0003887">
    <property type="term" value="F:DNA-directed DNA polymerase activity"/>
    <property type="evidence" value="ECO:0007669"/>
    <property type="project" value="UniProtKB-KW"/>
</dbReference>
<feature type="domain" description="AAA+ ATPase" evidence="13">
    <location>
        <begin position="34"/>
        <end position="185"/>
    </location>
</feature>
<dbReference type="CDD" id="cd00009">
    <property type="entry name" value="AAA"/>
    <property type="match status" value="1"/>
</dbReference>
<evidence type="ECO:0000256" key="11">
    <source>
        <dbReference type="RuleBase" id="RU364063"/>
    </source>
</evidence>
<comment type="similarity">
    <text evidence="1 11">Belongs to the DnaX/STICHEL family.</text>
</comment>
<dbReference type="InterPro" id="IPR012763">
    <property type="entry name" value="DNA_pol_III_sug/sutau_N"/>
</dbReference>
<dbReference type="Proteomes" id="UP000230154">
    <property type="component" value="Unassembled WGS sequence"/>
</dbReference>
<dbReference type="FunFam" id="3.40.50.300:FF:000014">
    <property type="entry name" value="DNA polymerase III subunit gamma/tau"/>
    <property type="match status" value="1"/>
</dbReference>
<reference evidence="15" key="1">
    <citation type="submission" date="2017-09" db="EMBL/GenBank/DDBJ databases">
        <title>Depth-based differentiation of microbial function through sediment-hosted aquifers and enrichment of novel symbionts in the deep terrestrial subsurface.</title>
        <authorList>
            <person name="Probst A.J."/>
            <person name="Ladd B."/>
            <person name="Jarett J.K."/>
            <person name="Geller-Mcgrath D.E."/>
            <person name="Sieber C.M.K."/>
            <person name="Emerson J.B."/>
            <person name="Anantharaman K."/>
            <person name="Thomas B.C."/>
            <person name="Malmstrom R."/>
            <person name="Stieglmeier M."/>
            <person name="Klingl A."/>
            <person name="Woyke T."/>
            <person name="Ryan C.M."/>
            <person name="Banfield J.F."/>
        </authorList>
    </citation>
    <scope>NUCLEOTIDE SEQUENCE [LARGE SCALE GENOMIC DNA]</scope>
</reference>
<dbReference type="Pfam" id="PF22608">
    <property type="entry name" value="DNAX_ATPase_lid"/>
    <property type="match status" value="1"/>
</dbReference>
<dbReference type="InterPro" id="IPR050238">
    <property type="entry name" value="DNA_Rep/Repair_Clamp_Loader"/>
</dbReference>
<dbReference type="AlphaFoldDB" id="A0A2H0TQE3"/>
<dbReference type="Gene3D" id="1.10.8.60">
    <property type="match status" value="1"/>
</dbReference>